<gene>
    <name evidence="1" type="ORF">SWQG_00048</name>
</gene>
<dbReference type="GeneID" id="15009703"/>
<dbReference type="NCBIfam" id="TIGR02170">
    <property type="entry name" value="thyX"/>
    <property type="match status" value="1"/>
</dbReference>
<dbReference type="RefSeq" id="YP_007673191.1">
    <property type="nucleotide sequence ID" value="NC_020838.1"/>
</dbReference>
<dbReference type="Proteomes" id="UP000204049">
    <property type="component" value="Segment"/>
</dbReference>
<dbReference type="Pfam" id="PF02511">
    <property type="entry name" value="Thy1"/>
    <property type="match status" value="1"/>
</dbReference>
<dbReference type="GO" id="GO:0050797">
    <property type="term" value="F:thymidylate synthase (FAD) activity"/>
    <property type="evidence" value="ECO:0007669"/>
    <property type="project" value="InterPro"/>
</dbReference>
<evidence type="ECO:0000313" key="1">
    <source>
        <dbReference type="EMBL" id="AGG91342.1"/>
    </source>
</evidence>
<dbReference type="InterPro" id="IPR036098">
    <property type="entry name" value="Thymidylate_synthase_ThyX_sf"/>
</dbReference>
<evidence type="ECO:0000313" key="2">
    <source>
        <dbReference type="Proteomes" id="UP000204049"/>
    </source>
</evidence>
<dbReference type="Gene3D" id="1.20.5.3070">
    <property type="match status" value="1"/>
</dbReference>
<proteinExistence type="predicted"/>
<dbReference type="GO" id="GO:0050660">
    <property type="term" value="F:flavin adenine dinucleotide binding"/>
    <property type="evidence" value="ECO:0007669"/>
    <property type="project" value="InterPro"/>
</dbReference>
<accession>M4NK66</accession>
<name>M4NK66_9CAUD</name>
<organism evidence="1 2">
    <name type="scientific">Synechococcus phage S-RIP2</name>
    <dbReference type="NCBI Taxonomy" id="754040"/>
    <lineage>
        <taxon>Viruses</taxon>
        <taxon>Duplodnaviria</taxon>
        <taxon>Heunggongvirae</taxon>
        <taxon>Uroviricota</taxon>
        <taxon>Caudoviricetes</taxon>
        <taxon>Autographivirales</taxon>
        <taxon>Sednavirus</taxon>
        <taxon>Sednavirus SRIP2</taxon>
    </lineage>
</organism>
<dbReference type="PANTHER" id="PTHR34934:SF1">
    <property type="entry name" value="FLAVIN-DEPENDENT THYMIDYLATE SYNTHASE"/>
    <property type="match status" value="1"/>
</dbReference>
<dbReference type="SUPFAM" id="SSF69796">
    <property type="entry name" value="Thymidylate synthase-complementing protein Thy1"/>
    <property type="match status" value="1"/>
</dbReference>
<dbReference type="PANTHER" id="PTHR34934">
    <property type="entry name" value="FLAVIN-DEPENDENT THYMIDYLATE SYNTHASE"/>
    <property type="match status" value="1"/>
</dbReference>
<protein>
    <submittedName>
        <fullName evidence="1">Thymidylate synthase</fullName>
    </submittedName>
</protein>
<dbReference type="EMBL" id="HQ317389">
    <property type="protein sequence ID" value="AGG91342.1"/>
    <property type="molecule type" value="Genomic_DNA"/>
</dbReference>
<dbReference type="Gene3D" id="3.30.1360.170">
    <property type="match status" value="1"/>
</dbReference>
<dbReference type="GO" id="GO:0006231">
    <property type="term" value="P:dTMP biosynthetic process"/>
    <property type="evidence" value="ECO:0007669"/>
    <property type="project" value="InterPro"/>
</dbReference>
<dbReference type="CDD" id="cd20175">
    <property type="entry name" value="ThyX"/>
    <property type="match status" value="1"/>
</dbReference>
<keyword evidence="2" id="KW-1185">Reference proteome</keyword>
<dbReference type="InterPro" id="IPR003669">
    <property type="entry name" value="Thymidylate_synthase_ThyX"/>
</dbReference>
<dbReference type="KEGG" id="vg:15009703"/>
<dbReference type="PROSITE" id="PS51331">
    <property type="entry name" value="THYX"/>
    <property type="match status" value="1"/>
</dbReference>
<reference evidence="1 2" key="1">
    <citation type="submission" date="2010-09" db="EMBL/GenBank/DDBJ databases">
        <title>The Genome Sequence of Synechococcus phage S-RIP2 isolate N1_2007.</title>
        <authorList>
            <consortium name="The Broad Institute Genome Sequencing Platform"/>
            <person name="Henn M.R."/>
            <person name="Marston M."/>
            <person name="Levin J."/>
            <person name="Malboeuf C."/>
            <person name="Casali M."/>
            <person name="Russ C."/>
            <person name="Lennon N."/>
            <person name="Chapman S.B."/>
            <person name="Erlich R."/>
            <person name="Young S.K."/>
            <person name="Yandava C."/>
            <person name="Zeng Q."/>
            <person name="Fitzgerald M.F."/>
            <person name="Alvarado L."/>
            <person name="Anderson S."/>
            <person name="Berlin A."/>
            <person name="Chen Z."/>
            <person name="Freedman E."/>
            <person name="Gellesch M."/>
            <person name="Goldberg J."/>
            <person name="Green L."/>
            <person name="Griggs A."/>
            <person name="Gujja S."/>
            <person name="Heilman E.R."/>
            <person name="Heiman D."/>
            <person name="Hollinger A."/>
            <person name="Howarth C."/>
            <person name="Larson L."/>
            <person name="Mehta T."/>
            <person name="Neiman D."/>
            <person name="Pearson M."/>
            <person name="Roberts A."/>
            <person name="Ryan E."/>
            <person name="Saif S."/>
            <person name="Shea T."/>
            <person name="Shenoy N."/>
            <person name="Sisk P."/>
            <person name="Stolte C."/>
            <person name="Sykes S."/>
            <person name="White J."/>
            <person name="Haas B."/>
            <person name="Nusbaum C."/>
            <person name="Birren B."/>
        </authorList>
    </citation>
    <scope>NUCLEOTIDE SEQUENCE [LARGE SCALE GENOMIC DNA]</scope>
</reference>
<dbReference type="GO" id="GO:0004799">
    <property type="term" value="F:thymidylate synthase activity"/>
    <property type="evidence" value="ECO:0007669"/>
    <property type="project" value="TreeGrafter"/>
</dbReference>
<dbReference type="GO" id="GO:0070402">
    <property type="term" value="F:NADPH binding"/>
    <property type="evidence" value="ECO:0007669"/>
    <property type="project" value="TreeGrafter"/>
</dbReference>
<sequence length="224" mass="25980">MCIYTTVSQLKHLYYCMHSVKLIHSTPDGDNLVSYMARVSNPSNQHNTETSARLIKYLIKHKHWSPFEMVNMCVEITTTRSIAAQILRHRSFSFQEFSQRYAQVTDKPEVPAFRRQDTVNRQNSTDDLELATVLEFELKTQSLYDLSYSLYEEMLQAGVAKECAREVLPMSSPTKLYMNGTLRSWIHYTDLRCANGTQHEHKLIADGCRDLIKQCFPQVFEALI</sequence>